<keyword evidence="1" id="KW-1133">Transmembrane helix</keyword>
<keyword evidence="1" id="KW-0812">Transmembrane</keyword>
<proteinExistence type="predicted"/>
<reference evidence="2" key="2">
    <citation type="journal article" date="2021" name="PeerJ">
        <title>Extensive microbial diversity within the chicken gut microbiome revealed by metagenomics and culture.</title>
        <authorList>
            <person name="Gilroy R."/>
            <person name="Ravi A."/>
            <person name="Getino M."/>
            <person name="Pursley I."/>
            <person name="Horton D.L."/>
            <person name="Alikhan N.F."/>
            <person name="Baker D."/>
            <person name="Gharbi K."/>
            <person name="Hall N."/>
            <person name="Watson M."/>
            <person name="Adriaenssens E.M."/>
            <person name="Foster-Nyarko E."/>
            <person name="Jarju S."/>
            <person name="Secka A."/>
            <person name="Antonio M."/>
            <person name="Oren A."/>
            <person name="Chaudhuri R.R."/>
            <person name="La Ragione R."/>
            <person name="Hildebrand F."/>
            <person name="Pallen M.J."/>
        </authorList>
    </citation>
    <scope>NUCLEOTIDE SEQUENCE</scope>
    <source>
        <strain evidence="2">4920</strain>
    </source>
</reference>
<sequence>MNVTPPVYIKPFSKKWWENVWYYYKWFIVGGIIVVILLIMLLAECVFNVQPDFTVTYIGGMENMGQVEAYQLEDRFSTVTEDINGDGQQAAKVNIIYLDNNNASEEMAAMYSMADIEMAGGDAVVFLISEAFLDRYADYGFIDLSEYVQEFGIDESLLRYDANGNPYAIEMRDNPIFTDLESVKTEGLFLAVRPLRANDQTTWQQDNYENGLAMARYIISGGTAMPQ</sequence>
<comment type="caution">
    <text evidence="2">The sequence shown here is derived from an EMBL/GenBank/DDBJ whole genome shotgun (WGS) entry which is preliminary data.</text>
</comment>
<organism evidence="2 3">
    <name type="scientific">Candidatus Aphodoplasma excrementigallinarum</name>
    <dbReference type="NCBI Taxonomy" id="2840673"/>
    <lineage>
        <taxon>Bacteria</taxon>
        <taxon>Bacillati</taxon>
        <taxon>Bacillota</taxon>
        <taxon>Clostridia</taxon>
        <taxon>Eubacteriales</taxon>
        <taxon>Candidatus Aphodoplasma</taxon>
    </lineage>
</organism>
<protein>
    <submittedName>
        <fullName evidence="2">Uncharacterized protein</fullName>
    </submittedName>
</protein>
<dbReference type="AlphaFoldDB" id="A0A9D1NGL1"/>
<keyword evidence="1" id="KW-0472">Membrane</keyword>
<accession>A0A9D1NGL1</accession>
<feature type="transmembrane region" description="Helical" evidence="1">
    <location>
        <begin position="20"/>
        <end position="43"/>
    </location>
</feature>
<evidence type="ECO:0000313" key="3">
    <source>
        <dbReference type="Proteomes" id="UP000886743"/>
    </source>
</evidence>
<dbReference type="EMBL" id="DVOF01000037">
    <property type="protein sequence ID" value="HIV02176.1"/>
    <property type="molecule type" value="Genomic_DNA"/>
</dbReference>
<reference evidence="2" key="1">
    <citation type="submission" date="2020-10" db="EMBL/GenBank/DDBJ databases">
        <authorList>
            <person name="Gilroy R."/>
        </authorList>
    </citation>
    <scope>NUCLEOTIDE SEQUENCE</scope>
    <source>
        <strain evidence="2">4920</strain>
    </source>
</reference>
<gene>
    <name evidence="2" type="ORF">IAC74_01275</name>
</gene>
<evidence type="ECO:0000313" key="2">
    <source>
        <dbReference type="EMBL" id="HIV02176.1"/>
    </source>
</evidence>
<dbReference type="Proteomes" id="UP000886743">
    <property type="component" value="Unassembled WGS sequence"/>
</dbReference>
<evidence type="ECO:0000256" key="1">
    <source>
        <dbReference type="SAM" id="Phobius"/>
    </source>
</evidence>
<name>A0A9D1NGL1_9FIRM</name>